<reference evidence="1" key="2">
    <citation type="submission" date="2025-08" db="UniProtKB">
        <authorList>
            <consortium name="Ensembl"/>
        </authorList>
    </citation>
    <scope>IDENTIFICATION</scope>
</reference>
<dbReference type="Proteomes" id="UP000007303">
    <property type="component" value="Unassembled WGS sequence"/>
</dbReference>
<sequence length="107" mass="12450">MERNREHDQMPNAYEADTEKGNAVSENFKYSCTQLFAWPLSCNLVEVIRLPSYQSSRDRDKQQPGRHISPGSIQRWYQMILELQQQCAKRGFELSETLVALVVSTRN</sequence>
<name>H3BZP4_TETNG</name>
<accession>H3BZP4</accession>
<reference evidence="2" key="1">
    <citation type="journal article" date="2004" name="Nature">
        <title>Genome duplication in the teleost fish Tetraodon nigroviridis reveals the early vertebrate proto-karyotype.</title>
        <authorList>
            <person name="Jaillon O."/>
            <person name="Aury J.-M."/>
            <person name="Brunet F."/>
            <person name="Petit J.-L."/>
            <person name="Stange-Thomann N."/>
            <person name="Mauceli E."/>
            <person name="Bouneau L."/>
            <person name="Fischer C."/>
            <person name="Ozouf-Costaz C."/>
            <person name="Bernot A."/>
            <person name="Nicaud S."/>
            <person name="Jaffe D."/>
            <person name="Fisher S."/>
            <person name="Lutfalla G."/>
            <person name="Dossat C."/>
            <person name="Segurens B."/>
            <person name="Dasilva C."/>
            <person name="Salanoubat M."/>
            <person name="Levy M."/>
            <person name="Boudet N."/>
            <person name="Castellano S."/>
            <person name="Anthouard V."/>
            <person name="Jubin C."/>
            <person name="Castelli V."/>
            <person name="Katinka M."/>
            <person name="Vacherie B."/>
            <person name="Biemont C."/>
            <person name="Skalli Z."/>
            <person name="Cattolico L."/>
            <person name="Poulain J."/>
            <person name="De Berardinis V."/>
            <person name="Cruaud C."/>
            <person name="Duprat S."/>
            <person name="Brottier P."/>
            <person name="Coutanceau J.-P."/>
            <person name="Gouzy J."/>
            <person name="Parra G."/>
            <person name="Lardier G."/>
            <person name="Chapple C."/>
            <person name="McKernan K.J."/>
            <person name="McEwan P."/>
            <person name="Bosak S."/>
            <person name="Kellis M."/>
            <person name="Volff J.-N."/>
            <person name="Guigo R."/>
            <person name="Zody M.C."/>
            <person name="Mesirov J."/>
            <person name="Lindblad-Toh K."/>
            <person name="Birren B."/>
            <person name="Nusbaum C."/>
            <person name="Kahn D."/>
            <person name="Robinson-Rechavi M."/>
            <person name="Laudet V."/>
            <person name="Schachter V."/>
            <person name="Quetier F."/>
            <person name="Saurin W."/>
            <person name="Scarpelli C."/>
            <person name="Wincker P."/>
            <person name="Lander E.S."/>
            <person name="Weissenbach J."/>
            <person name="Roest Crollius H."/>
        </authorList>
    </citation>
    <scope>NUCLEOTIDE SEQUENCE [LARGE SCALE GENOMIC DNA]</scope>
</reference>
<protein>
    <submittedName>
        <fullName evidence="1">Uncharacterized protein</fullName>
    </submittedName>
</protein>
<dbReference type="InParanoid" id="H3BZP4"/>
<proteinExistence type="predicted"/>
<dbReference type="Ensembl" id="ENSTNIT00000001704.1">
    <property type="protein sequence ID" value="ENSTNIP00000001460.1"/>
    <property type="gene ID" value="ENSTNIG00000000240.1"/>
</dbReference>
<dbReference type="AlphaFoldDB" id="H3BZP4"/>
<evidence type="ECO:0000313" key="2">
    <source>
        <dbReference type="Proteomes" id="UP000007303"/>
    </source>
</evidence>
<keyword evidence="2" id="KW-1185">Reference proteome</keyword>
<dbReference type="HOGENOM" id="CLU_2209214_0_0_1"/>
<reference evidence="1" key="3">
    <citation type="submission" date="2025-09" db="UniProtKB">
        <authorList>
            <consortium name="Ensembl"/>
        </authorList>
    </citation>
    <scope>IDENTIFICATION</scope>
</reference>
<evidence type="ECO:0000313" key="1">
    <source>
        <dbReference type="Ensembl" id="ENSTNIP00000001460.1"/>
    </source>
</evidence>
<organism evidence="1 2">
    <name type="scientific">Tetraodon nigroviridis</name>
    <name type="common">Spotted green pufferfish</name>
    <name type="synonym">Chelonodon nigroviridis</name>
    <dbReference type="NCBI Taxonomy" id="99883"/>
    <lineage>
        <taxon>Eukaryota</taxon>
        <taxon>Metazoa</taxon>
        <taxon>Chordata</taxon>
        <taxon>Craniata</taxon>
        <taxon>Vertebrata</taxon>
        <taxon>Euteleostomi</taxon>
        <taxon>Actinopterygii</taxon>
        <taxon>Neopterygii</taxon>
        <taxon>Teleostei</taxon>
        <taxon>Neoteleostei</taxon>
        <taxon>Acanthomorphata</taxon>
        <taxon>Eupercaria</taxon>
        <taxon>Tetraodontiformes</taxon>
        <taxon>Tetradontoidea</taxon>
        <taxon>Tetraodontidae</taxon>
        <taxon>Tetraodon</taxon>
    </lineage>
</organism>